<dbReference type="EMBL" id="SDEE01002085">
    <property type="protein sequence ID" value="RXW11282.1"/>
    <property type="molecule type" value="Genomic_DNA"/>
</dbReference>
<accession>A0A4Q2CY38</accession>
<sequence>VVVGVSRLAVLDLFNESCYNSKNEPRKRFTYIPLIPRLKALYESPSPDIARKMRYRGEFKHQSAVMQDIMDGTHYRQLQDTFVSLDGHQLPHKYFNDPRDIALGFSTDGFCPFRRRKKTCWPLLIYNYNLPPEVRFWAQHVLCIGVIPGPKKPKDFDSFLWPAVEELLQLAHGIRCLDQQAMEHFWLRAYVIICFGDIPAVSMMMRMKGHNGLSPCRMCKITALRPPGSTAPVTYVPLNRSKHPNVCSDPNAVSIYDPRSLPLRTHDEFLAQANLVQFALTTAESERLAKTYGIKGIPILSTLSSLSFPISFPFDFMHLIFENVMKNLILLWTDDFKGIDEGTGSYVVEKRVWEAIGEATSVSGLTIPGAFGPRLPNIADERSSMTADMWSFWLQYLGPVLLSRRFQRRVYFDHFIDFVKLVRICLQFELTQDDMQTLQEGFPTWVEDYERLYYQYKPDRLPICPLTIHAVLHIPDSIIATGPVWVSWAFPTERFCGRLLPAIRSRRHPFANLDNFVIASAQLAQIKVKHDLFNSLSLKAPKALKIANSFSHPSSKFNHPSINRAQDCCLPFNSIQ</sequence>
<dbReference type="PANTHER" id="PTHR46579">
    <property type="entry name" value="F5/8 TYPE C DOMAIN-CONTAINING PROTEIN-RELATED"/>
    <property type="match status" value="1"/>
</dbReference>
<reference evidence="1 2" key="1">
    <citation type="submission" date="2019-01" db="EMBL/GenBank/DDBJ databases">
        <title>Draft genome sequence of Psathyrella aberdarensis IHI B618.</title>
        <authorList>
            <person name="Buettner E."/>
            <person name="Kellner H."/>
        </authorList>
    </citation>
    <scope>NUCLEOTIDE SEQUENCE [LARGE SCALE GENOMIC DNA]</scope>
    <source>
        <strain evidence="1 2">IHI B618</strain>
    </source>
</reference>
<dbReference type="Proteomes" id="UP000290288">
    <property type="component" value="Unassembled WGS sequence"/>
</dbReference>
<protein>
    <submittedName>
        <fullName evidence="1">Uncharacterized protein</fullName>
    </submittedName>
</protein>
<evidence type="ECO:0000313" key="1">
    <source>
        <dbReference type="EMBL" id="RXW11282.1"/>
    </source>
</evidence>
<feature type="non-terminal residue" evidence="1">
    <location>
        <position position="1"/>
    </location>
</feature>
<name>A0A4Q2CY38_9AGAR</name>
<proteinExistence type="predicted"/>
<dbReference type="PANTHER" id="PTHR46579:SF1">
    <property type="entry name" value="F5_8 TYPE C DOMAIN-CONTAINING PROTEIN"/>
    <property type="match status" value="1"/>
</dbReference>
<dbReference type="OrthoDB" id="2404451at2759"/>
<dbReference type="STRING" id="2316362.A0A4Q2CY38"/>
<dbReference type="AlphaFoldDB" id="A0A4Q2CY38"/>
<keyword evidence="2" id="KW-1185">Reference proteome</keyword>
<evidence type="ECO:0000313" key="2">
    <source>
        <dbReference type="Proteomes" id="UP000290288"/>
    </source>
</evidence>
<dbReference type="Pfam" id="PF02992">
    <property type="entry name" value="Transposase_21"/>
    <property type="match status" value="1"/>
</dbReference>
<organism evidence="1 2">
    <name type="scientific">Candolleomyces aberdarensis</name>
    <dbReference type="NCBI Taxonomy" id="2316362"/>
    <lineage>
        <taxon>Eukaryota</taxon>
        <taxon>Fungi</taxon>
        <taxon>Dikarya</taxon>
        <taxon>Basidiomycota</taxon>
        <taxon>Agaricomycotina</taxon>
        <taxon>Agaricomycetes</taxon>
        <taxon>Agaricomycetidae</taxon>
        <taxon>Agaricales</taxon>
        <taxon>Agaricineae</taxon>
        <taxon>Psathyrellaceae</taxon>
        <taxon>Candolleomyces</taxon>
    </lineage>
</organism>
<comment type="caution">
    <text evidence="1">The sequence shown here is derived from an EMBL/GenBank/DDBJ whole genome shotgun (WGS) entry which is preliminary data.</text>
</comment>
<dbReference type="InterPro" id="IPR004242">
    <property type="entry name" value="Transposase_21"/>
</dbReference>
<gene>
    <name evidence="1" type="ORF">EST38_g14573</name>
</gene>